<proteinExistence type="predicted"/>
<organism evidence="2 3">
    <name type="scientific">Steinernema carpocapsae</name>
    <name type="common">Entomopathogenic nematode</name>
    <dbReference type="NCBI Taxonomy" id="34508"/>
    <lineage>
        <taxon>Eukaryota</taxon>
        <taxon>Metazoa</taxon>
        <taxon>Ecdysozoa</taxon>
        <taxon>Nematoda</taxon>
        <taxon>Chromadorea</taxon>
        <taxon>Rhabditida</taxon>
        <taxon>Tylenchina</taxon>
        <taxon>Panagrolaimomorpha</taxon>
        <taxon>Strongyloidoidea</taxon>
        <taxon>Steinernematidae</taxon>
        <taxon>Steinernema</taxon>
    </lineage>
</organism>
<dbReference type="CDD" id="cd18186">
    <property type="entry name" value="BTB_POZ_ZBTB_KLHL-like"/>
    <property type="match status" value="1"/>
</dbReference>
<dbReference type="Gene3D" id="3.30.710.10">
    <property type="entry name" value="Potassium Channel Kv1.1, Chain A"/>
    <property type="match status" value="1"/>
</dbReference>
<evidence type="ECO:0000313" key="3">
    <source>
        <dbReference type="Proteomes" id="UP000298663"/>
    </source>
</evidence>
<accession>A0A4U5PEL8</accession>
<protein>
    <recommendedName>
        <fullName evidence="1">BTB domain-containing protein</fullName>
    </recommendedName>
</protein>
<sequence length="328" mass="38026">MEMFNPDPIRFQIDTSIASSEQSPLITLQETINDMKWKFEVYRDENMFYVFRLECRGPSPASGNWLWSCNALCHFDVINHEPTTTYNYHRSISGVLNSCNAFSHHRMNDLPWDFSVRPLIDVELRIYVYRLWKRNLQIRNDPTDVELLVEERRHYVSRQLLRCHSAYFRREIQGNAGLPGHSLTINKLERRSFLSLLLFIYPTDIVVTSLNVKGYLQIAKSFECHAMTAACAEYLTLSDQSQEARGRTPLDLLTRLRLADEYNMPAVVQKIINELPAKQVVELSTVHNLSDGLKAAIQFRNWQSGYGMPSTDNLVRYVGVMPEVIDLD</sequence>
<feature type="domain" description="BTB" evidence="1">
    <location>
        <begin position="143"/>
        <end position="209"/>
    </location>
</feature>
<dbReference type="PANTHER" id="PTHR22744">
    <property type="entry name" value="HELIX LOOP HELIX PROTEIN 21-RELATED"/>
    <property type="match status" value="1"/>
</dbReference>
<reference evidence="2 3" key="2">
    <citation type="journal article" date="2019" name="G3 (Bethesda)">
        <title>Hybrid Assembly of the Genome of the Entomopathogenic Nematode Steinernema carpocapsae Identifies the X-Chromosome.</title>
        <authorList>
            <person name="Serra L."/>
            <person name="Macchietto M."/>
            <person name="Macias-Munoz A."/>
            <person name="McGill C.J."/>
            <person name="Rodriguez I.M."/>
            <person name="Rodriguez B."/>
            <person name="Murad R."/>
            <person name="Mortazavi A."/>
        </authorList>
    </citation>
    <scope>NUCLEOTIDE SEQUENCE [LARGE SCALE GENOMIC DNA]</scope>
    <source>
        <strain evidence="2 3">ALL</strain>
    </source>
</reference>
<evidence type="ECO:0000313" key="2">
    <source>
        <dbReference type="EMBL" id="TKR94631.1"/>
    </source>
</evidence>
<gene>
    <name evidence="2" type="ORF">L596_008893</name>
</gene>
<dbReference type="InterPro" id="IPR011333">
    <property type="entry name" value="SKP1/BTB/POZ_sf"/>
</dbReference>
<dbReference type="EMBL" id="AZBU02000002">
    <property type="protein sequence ID" value="TKR94631.1"/>
    <property type="molecule type" value="Genomic_DNA"/>
</dbReference>
<evidence type="ECO:0000259" key="1">
    <source>
        <dbReference type="PROSITE" id="PS50097"/>
    </source>
</evidence>
<dbReference type="AlphaFoldDB" id="A0A4U5PEL8"/>
<name>A0A4U5PEL8_STECR</name>
<dbReference type="OrthoDB" id="531008at2759"/>
<dbReference type="InterPro" id="IPR000210">
    <property type="entry name" value="BTB/POZ_dom"/>
</dbReference>
<dbReference type="PROSITE" id="PS50097">
    <property type="entry name" value="BTB"/>
    <property type="match status" value="1"/>
</dbReference>
<comment type="caution">
    <text evidence="2">The sequence shown here is derived from an EMBL/GenBank/DDBJ whole genome shotgun (WGS) entry which is preliminary data.</text>
</comment>
<dbReference type="SMART" id="SM00225">
    <property type="entry name" value="BTB"/>
    <property type="match status" value="1"/>
</dbReference>
<keyword evidence="3" id="KW-1185">Reference proteome</keyword>
<dbReference type="SUPFAM" id="SSF54695">
    <property type="entry name" value="POZ domain"/>
    <property type="match status" value="1"/>
</dbReference>
<dbReference type="Pfam" id="PF00651">
    <property type="entry name" value="BTB"/>
    <property type="match status" value="1"/>
</dbReference>
<dbReference type="PANTHER" id="PTHR22744:SF14">
    <property type="entry name" value="BTB DOMAIN-CONTAINING PROTEIN-RELATED"/>
    <property type="match status" value="1"/>
</dbReference>
<reference evidence="2 3" key="1">
    <citation type="journal article" date="2015" name="Genome Biol.">
        <title>Comparative genomics of Steinernema reveals deeply conserved gene regulatory networks.</title>
        <authorList>
            <person name="Dillman A.R."/>
            <person name="Macchietto M."/>
            <person name="Porter C.F."/>
            <person name="Rogers A."/>
            <person name="Williams B."/>
            <person name="Antoshechkin I."/>
            <person name="Lee M.M."/>
            <person name="Goodwin Z."/>
            <person name="Lu X."/>
            <person name="Lewis E.E."/>
            <person name="Goodrich-Blair H."/>
            <person name="Stock S.P."/>
            <person name="Adams B.J."/>
            <person name="Sternberg P.W."/>
            <person name="Mortazavi A."/>
        </authorList>
    </citation>
    <scope>NUCLEOTIDE SEQUENCE [LARGE SCALE GENOMIC DNA]</scope>
    <source>
        <strain evidence="2 3">ALL</strain>
    </source>
</reference>
<dbReference type="Proteomes" id="UP000298663">
    <property type="component" value="Unassembled WGS sequence"/>
</dbReference>